<evidence type="ECO:0000256" key="5">
    <source>
        <dbReference type="ARBA" id="ARBA00022840"/>
    </source>
</evidence>
<sequence length="277" mass="30421">MSGNSMNGSGVNPGLVNGNSMNADVRLQIKDGTEIVDNGMNERKTILDHVDLAVRAGEFVTVLGGNGAGKSTLFNVVSGTLPLTRGQVLINGRDVTHESEVARASSVARVFQDPKMGTAPRMSVAENLLLALRRGRRRRVWPRDLDAHRERFRELCAGIGNGLEEHLDTPAGNLSGGQRQALSLIMATIEEPDLLLLDEHTAALDPKTSKQLMRITAEKIKQSHLTCLMITHRMDDALVYGDRLIVMSKGGIARDLDREQKRELTMPDLLQFFEDGF</sequence>
<dbReference type="PANTHER" id="PTHR42788">
    <property type="entry name" value="TAURINE IMPORT ATP-BINDING PROTEIN-RELATED"/>
    <property type="match status" value="1"/>
</dbReference>
<keyword evidence="2" id="KW-0813">Transport</keyword>
<keyword evidence="3" id="KW-1003">Cell membrane</keyword>
<proteinExistence type="predicted"/>
<accession>A0A087C004</accession>
<evidence type="ECO:0000313" key="8">
    <source>
        <dbReference type="EMBL" id="KFI76604.1"/>
    </source>
</evidence>
<dbReference type="RefSeq" id="WP_202805454.1">
    <property type="nucleotide sequence ID" value="NZ_JDUO01000007.1"/>
</dbReference>
<comment type="subcellular location">
    <subcellularLocation>
        <location evidence="1">Cell membrane</location>
        <topology evidence="1">Peripheral membrane protein</topology>
    </subcellularLocation>
</comment>
<dbReference type="Proteomes" id="UP000029082">
    <property type="component" value="Unassembled WGS sequence"/>
</dbReference>
<evidence type="ECO:0000313" key="9">
    <source>
        <dbReference type="Proteomes" id="UP000029082"/>
    </source>
</evidence>
<keyword evidence="4" id="KW-0547">Nucleotide-binding</keyword>
<evidence type="ECO:0000256" key="2">
    <source>
        <dbReference type="ARBA" id="ARBA00022448"/>
    </source>
</evidence>
<dbReference type="InterPro" id="IPR003439">
    <property type="entry name" value="ABC_transporter-like_ATP-bd"/>
</dbReference>
<evidence type="ECO:0000256" key="4">
    <source>
        <dbReference type="ARBA" id="ARBA00022741"/>
    </source>
</evidence>
<feature type="domain" description="ABC transporter" evidence="7">
    <location>
        <begin position="27"/>
        <end position="274"/>
    </location>
</feature>
<protein>
    <submittedName>
        <fullName evidence="8">Phosphonate ABC transporter ATP-binding protein</fullName>
        <ecNumber evidence="8">3.6.3.31</ecNumber>
    </submittedName>
</protein>
<dbReference type="SUPFAM" id="SSF52540">
    <property type="entry name" value="P-loop containing nucleoside triphosphate hydrolases"/>
    <property type="match status" value="1"/>
</dbReference>
<dbReference type="eggNOG" id="COG1101">
    <property type="taxonomic scope" value="Bacteria"/>
</dbReference>
<dbReference type="PROSITE" id="PS50893">
    <property type="entry name" value="ABC_TRANSPORTER_2"/>
    <property type="match status" value="1"/>
</dbReference>
<dbReference type="GeneID" id="93094626"/>
<evidence type="ECO:0000259" key="7">
    <source>
        <dbReference type="PROSITE" id="PS50893"/>
    </source>
</evidence>
<gene>
    <name evidence="8" type="ORF">BMON_1203</name>
</gene>
<comment type="caution">
    <text evidence="8">The sequence shown here is derived from an EMBL/GenBank/DDBJ whole genome shotgun (WGS) entry which is preliminary data.</text>
</comment>
<organism evidence="8 9">
    <name type="scientific">Bifidobacterium mongoliense DSM 21395</name>
    <dbReference type="NCBI Taxonomy" id="1437603"/>
    <lineage>
        <taxon>Bacteria</taxon>
        <taxon>Bacillati</taxon>
        <taxon>Actinomycetota</taxon>
        <taxon>Actinomycetes</taxon>
        <taxon>Bifidobacteriales</taxon>
        <taxon>Bifidobacteriaceae</taxon>
        <taxon>Bifidobacterium</taxon>
    </lineage>
</organism>
<dbReference type="EC" id="3.6.3.31" evidence="8"/>
<evidence type="ECO:0000256" key="6">
    <source>
        <dbReference type="ARBA" id="ARBA00023136"/>
    </source>
</evidence>
<dbReference type="EMBL" id="JGZE01000013">
    <property type="protein sequence ID" value="KFI76604.1"/>
    <property type="molecule type" value="Genomic_DNA"/>
</dbReference>
<keyword evidence="8" id="KW-0378">Hydrolase</keyword>
<dbReference type="InterPro" id="IPR050166">
    <property type="entry name" value="ABC_transporter_ATP-bind"/>
</dbReference>
<dbReference type="SMART" id="SM00382">
    <property type="entry name" value="AAA"/>
    <property type="match status" value="1"/>
</dbReference>
<keyword evidence="5 8" id="KW-0067">ATP-binding</keyword>
<dbReference type="AlphaFoldDB" id="A0A087C004"/>
<dbReference type="InterPro" id="IPR017871">
    <property type="entry name" value="ABC_transporter-like_CS"/>
</dbReference>
<evidence type="ECO:0000256" key="1">
    <source>
        <dbReference type="ARBA" id="ARBA00004202"/>
    </source>
</evidence>
<dbReference type="PROSITE" id="PS00211">
    <property type="entry name" value="ABC_TRANSPORTER_1"/>
    <property type="match status" value="1"/>
</dbReference>
<dbReference type="Gene3D" id="3.40.50.300">
    <property type="entry name" value="P-loop containing nucleotide triphosphate hydrolases"/>
    <property type="match status" value="1"/>
</dbReference>
<keyword evidence="9" id="KW-1185">Reference proteome</keyword>
<reference evidence="8 9" key="1">
    <citation type="submission" date="2014-03" db="EMBL/GenBank/DDBJ databases">
        <title>Genomics of Bifidobacteria.</title>
        <authorList>
            <person name="Ventura M."/>
            <person name="Milani C."/>
            <person name="Lugli G.A."/>
        </authorList>
    </citation>
    <scope>NUCLEOTIDE SEQUENCE [LARGE SCALE GENOMIC DNA]</scope>
    <source>
        <strain evidence="8 9">DSM 21395</strain>
    </source>
</reference>
<dbReference type="PANTHER" id="PTHR42788:SF7">
    <property type="entry name" value="NITRATE ABC TRANSPORTER ATP-BINDING PROTEIN"/>
    <property type="match status" value="1"/>
</dbReference>
<dbReference type="GO" id="GO:0005524">
    <property type="term" value="F:ATP binding"/>
    <property type="evidence" value="ECO:0007669"/>
    <property type="project" value="UniProtKB-KW"/>
</dbReference>
<dbReference type="InterPro" id="IPR027417">
    <property type="entry name" value="P-loop_NTPase"/>
</dbReference>
<dbReference type="GO" id="GO:0005886">
    <property type="term" value="C:plasma membrane"/>
    <property type="evidence" value="ECO:0007669"/>
    <property type="project" value="UniProtKB-SubCell"/>
</dbReference>
<evidence type="ECO:0000256" key="3">
    <source>
        <dbReference type="ARBA" id="ARBA00022475"/>
    </source>
</evidence>
<dbReference type="STRING" id="1437603.GCA_000771525_01605"/>
<dbReference type="Pfam" id="PF00005">
    <property type="entry name" value="ABC_tran"/>
    <property type="match status" value="1"/>
</dbReference>
<dbReference type="InterPro" id="IPR003593">
    <property type="entry name" value="AAA+_ATPase"/>
</dbReference>
<name>A0A087C004_9BIFI</name>
<dbReference type="GO" id="GO:0016887">
    <property type="term" value="F:ATP hydrolysis activity"/>
    <property type="evidence" value="ECO:0007669"/>
    <property type="project" value="InterPro"/>
</dbReference>
<keyword evidence="6" id="KW-0472">Membrane</keyword>